<dbReference type="EMBL" id="PDWZ02000019">
    <property type="protein sequence ID" value="KAB2099043.1"/>
    <property type="molecule type" value="Genomic_DNA"/>
</dbReference>
<organism evidence="1 2">
    <name type="scientific">Alternaria gaisen</name>
    <dbReference type="NCBI Taxonomy" id="167740"/>
    <lineage>
        <taxon>Eukaryota</taxon>
        <taxon>Fungi</taxon>
        <taxon>Dikarya</taxon>
        <taxon>Ascomycota</taxon>
        <taxon>Pezizomycotina</taxon>
        <taxon>Dothideomycetes</taxon>
        <taxon>Pleosporomycetidae</taxon>
        <taxon>Pleosporales</taxon>
        <taxon>Pleosporineae</taxon>
        <taxon>Pleosporaceae</taxon>
        <taxon>Alternaria</taxon>
        <taxon>Alternaria sect. Alternaria</taxon>
    </lineage>
</organism>
<sequence length="88" mass="10025">MFKWTVGLLSNLNYQLKWEVAHLQAMSSADNAADAFRFFKQPTLRNADGSQYLRNVKCPALVTAPTNAMYFDLEVNSKKVLATLDHMR</sequence>
<reference evidence="1 2" key="1">
    <citation type="journal article" date="2019" name="bioRxiv">
        <title>Genomics, evolutionary history and diagnostics of the Alternaria alternata species group including apple and Asian pear pathotypes.</title>
        <authorList>
            <person name="Armitage A.D."/>
            <person name="Cockerton H.M."/>
            <person name="Sreenivasaprasad S."/>
            <person name="Woodhall J.W."/>
            <person name="Lane C.R."/>
            <person name="Harrison R.J."/>
            <person name="Clarkson J.P."/>
        </authorList>
    </citation>
    <scope>NUCLEOTIDE SEQUENCE [LARGE SCALE GENOMIC DNA]</scope>
    <source>
        <strain evidence="1 2">FERA 650</strain>
    </source>
</reference>
<evidence type="ECO:0000313" key="1">
    <source>
        <dbReference type="EMBL" id="KAB2099043.1"/>
    </source>
</evidence>
<gene>
    <name evidence="1" type="ORF">AG0111_0g12724</name>
</gene>
<protein>
    <submittedName>
        <fullName evidence="1">Uncharacterized protein</fullName>
    </submittedName>
</protein>
<evidence type="ECO:0000313" key="2">
    <source>
        <dbReference type="Proteomes" id="UP000293547"/>
    </source>
</evidence>
<keyword evidence="2" id="KW-1185">Reference proteome</keyword>
<proteinExistence type="predicted"/>
<name>A0ACB6F3M6_9PLEO</name>
<comment type="caution">
    <text evidence="1">The sequence shown here is derived from an EMBL/GenBank/DDBJ whole genome shotgun (WGS) entry which is preliminary data.</text>
</comment>
<dbReference type="Proteomes" id="UP000293547">
    <property type="component" value="Unassembled WGS sequence"/>
</dbReference>
<accession>A0ACB6F3M6</accession>